<proteinExistence type="predicted"/>
<feature type="region of interest" description="Disordered" evidence="1">
    <location>
        <begin position="1"/>
        <end position="39"/>
    </location>
</feature>
<dbReference type="EMBL" id="JAWWNJ010000048">
    <property type="protein sequence ID" value="KAK7017197.1"/>
    <property type="molecule type" value="Genomic_DNA"/>
</dbReference>
<evidence type="ECO:0000313" key="2">
    <source>
        <dbReference type="EMBL" id="KAK7017197.1"/>
    </source>
</evidence>
<reference evidence="2 3" key="1">
    <citation type="journal article" date="2024" name="J Genomics">
        <title>Draft genome sequencing and assembly of Favolaschia claudopus CIRM-BRFM 2984 isolated from oak limbs.</title>
        <authorList>
            <person name="Navarro D."/>
            <person name="Drula E."/>
            <person name="Chaduli D."/>
            <person name="Cazenave R."/>
            <person name="Ahrendt S."/>
            <person name="Wang J."/>
            <person name="Lipzen A."/>
            <person name="Daum C."/>
            <person name="Barry K."/>
            <person name="Grigoriev I.V."/>
            <person name="Favel A."/>
            <person name="Rosso M.N."/>
            <person name="Martin F."/>
        </authorList>
    </citation>
    <scope>NUCLEOTIDE SEQUENCE [LARGE SCALE GENOMIC DNA]</scope>
    <source>
        <strain evidence="2 3">CIRM-BRFM 2984</strain>
    </source>
</reference>
<protein>
    <submittedName>
        <fullName evidence="2">Uncharacterized protein</fullName>
    </submittedName>
</protein>
<dbReference type="AlphaFoldDB" id="A0AAW0AUY4"/>
<accession>A0AAW0AUY4</accession>
<name>A0AAW0AUY4_9AGAR</name>
<keyword evidence="3" id="KW-1185">Reference proteome</keyword>
<sequence length="272" mass="30159">MTSTMKNATRRFAGPLGDATNTVGALTVTEPSKDRPESVSRRLRLKRLRSKCEPKPYATLRESEIPLGADDAGVASAIVDASVPPMAAIYDKVENEFTVTVVPQPSTCEEVKIHTEPTESGWTPPEDCQLSNVADVKYEPWSHLGGYTGYNDPTLVVPFEPWSSNPYYSVRLHPTPYHHQITTVPSTVRAQQTMPPPRPLSQITIPEANILIPLPSNHLLYPYSAPTLLPRLLPGPPQQKYYFHGGIRSLLPRRRALSDRRGGFLWGSVLRG</sequence>
<organism evidence="2 3">
    <name type="scientific">Favolaschia claudopus</name>
    <dbReference type="NCBI Taxonomy" id="2862362"/>
    <lineage>
        <taxon>Eukaryota</taxon>
        <taxon>Fungi</taxon>
        <taxon>Dikarya</taxon>
        <taxon>Basidiomycota</taxon>
        <taxon>Agaricomycotina</taxon>
        <taxon>Agaricomycetes</taxon>
        <taxon>Agaricomycetidae</taxon>
        <taxon>Agaricales</taxon>
        <taxon>Marasmiineae</taxon>
        <taxon>Mycenaceae</taxon>
        <taxon>Favolaschia</taxon>
    </lineage>
</organism>
<evidence type="ECO:0000256" key="1">
    <source>
        <dbReference type="SAM" id="MobiDB-lite"/>
    </source>
</evidence>
<gene>
    <name evidence="2" type="ORF">R3P38DRAFT_1319000</name>
</gene>
<comment type="caution">
    <text evidence="2">The sequence shown here is derived from an EMBL/GenBank/DDBJ whole genome shotgun (WGS) entry which is preliminary data.</text>
</comment>
<dbReference type="Proteomes" id="UP001362999">
    <property type="component" value="Unassembled WGS sequence"/>
</dbReference>
<evidence type="ECO:0000313" key="3">
    <source>
        <dbReference type="Proteomes" id="UP001362999"/>
    </source>
</evidence>